<protein>
    <submittedName>
        <fullName evidence="9">N-acetylglucosaminyltransferase</fullName>
    </submittedName>
</protein>
<dbReference type="InterPro" id="IPR050321">
    <property type="entry name" value="Glycosyltr_2/OpgH_subfam"/>
</dbReference>
<evidence type="ECO:0000256" key="6">
    <source>
        <dbReference type="ARBA" id="ARBA00023136"/>
    </source>
</evidence>
<reference evidence="10" key="1">
    <citation type="submission" date="2018-05" db="EMBL/GenBank/DDBJ databases">
        <authorList>
            <person name="Li X."/>
        </authorList>
    </citation>
    <scope>NUCLEOTIDE SEQUENCE [LARGE SCALE GENOMIC DNA]</scope>
    <source>
        <strain evidence="10">LX32</strain>
    </source>
</reference>
<organism evidence="9 10">
    <name type="scientific">Phenylobacterium soli</name>
    <dbReference type="NCBI Taxonomy" id="2170551"/>
    <lineage>
        <taxon>Bacteria</taxon>
        <taxon>Pseudomonadati</taxon>
        <taxon>Pseudomonadota</taxon>
        <taxon>Alphaproteobacteria</taxon>
        <taxon>Caulobacterales</taxon>
        <taxon>Caulobacteraceae</taxon>
        <taxon>Phenylobacterium</taxon>
    </lineage>
</organism>
<dbReference type="Gene3D" id="3.90.550.10">
    <property type="entry name" value="Spore Coat Polysaccharide Biosynthesis Protein SpsA, Chain A"/>
    <property type="match status" value="1"/>
</dbReference>
<dbReference type="Proteomes" id="UP000249254">
    <property type="component" value="Unassembled WGS sequence"/>
</dbReference>
<evidence type="ECO:0000256" key="2">
    <source>
        <dbReference type="ARBA" id="ARBA00022676"/>
    </source>
</evidence>
<feature type="transmembrane region" description="Helical" evidence="8">
    <location>
        <begin position="471"/>
        <end position="497"/>
    </location>
</feature>
<feature type="region of interest" description="Disordered" evidence="7">
    <location>
        <begin position="575"/>
        <end position="596"/>
    </location>
</feature>
<dbReference type="InterPro" id="IPR029044">
    <property type="entry name" value="Nucleotide-diphossugar_trans"/>
</dbReference>
<dbReference type="GO" id="GO:0005886">
    <property type="term" value="C:plasma membrane"/>
    <property type="evidence" value="ECO:0007669"/>
    <property type="project" value="TreeGrafter"/>
</dbReference>
<gene>
    <name evidence="9" type="ORF">DJ017_04145</name>
</gene>
<feature type="transmembrane region" description="Helical" evidence="8">
    <location>
        <begin position="364"/>
        <end position="382"/>
    </location>
</feature>
<keyword evidence="4 8" id="KW-0812">Transmembrane</keyword>
<evidence type="ECO:0000256" key="4">
    <source>
        <dbReference type="ARBA" id="ARBA00022692"/>
    </source>
</evidence>
<dbReference type="SUPFAM" id="SSF53448">
    <property type="entry name" value="Nucleotide-diphospho-sugar transferases"/>
    <property type="match status" value="1"/>
</dbReference>
<evidence type="ECO:0000256" key="5">
    <source>
        <dbReference type="ARBA" id="ARBA00022989"/>
    </source>
</evidence>
<feature type="transmembrane region" description="Helical" evidence="8">
    <location>
        <begin position="29"/>
        <end position="50"/>
    </location>
</feature>
<evidence type="ECO:0000256" key="3">
    <source>
        <dbReference type="ARBA" id="ARBA00022679"/>
    </source>
</evidence>
<keyword evidence="2 9" id="KW-0328">Glycosyltransferase</keyword>
<dbReference type="EMBL" id="QFYQ01000001">
    <property type="protein sequence ID" value="RAK56211.1"/>
    <property type="molecule type" value="Genomic_DNA"/>
</dbReference>
<dbReference type="Pfam" id="PF13641">
    <property type="entry name" value="Glyco_tranf_2_3"/>
    <property type="match status" value="1"/>
</dbReference>
<comment type="caution">
    <text evidence="9">The sequence shown here is derived from an EMBL/GenBank/DDBJ whole genome shotgun (WGS) entry which is preliminary data.</text>
</comment>
<evidence type="ECO:0000256" key="8">
    <source>
        <dbReference type="SAM" id="Phobius"/>
    </source>
</evidence>
<keyword evidence="6 8" id="KW-0472">Membrane</keyword>
<feature type="transmembrane region" description="Helical" evidence="8">
    <location>
        <begin position="445"/>
        <end position="465"/>
    </location>
</feature>
<keyword evidence="3 9" id="KW-0808">Transferase</keyword>
<feature type="transmembrane region" description="Helical" evidence="8">
    <location>
        <begin position="509"/>
        <end position="530"/>
    </location>
</feature>
<evidence type="ECO:0000256" key="7">
    <source>
        <dbReference type="SAM" id="MobiDB-lite"/>
    </source>
</evidence>
<dbReference type="PANTHER" id="PTHR43867:SF2">
    <property type="entry name" value="CELLULOSE SYNTHASE CATALYTIC SUBUNIT A [UDP-FORMING]"/>
    <property type="match status" value="1"/>
</dbReference>
<proteinExistence type="predicted"/>
<comment type="subcellular location">
    <subcellularLocation>
        <location evidence="1">Membrane</location>
        <topology evidence="1">Multi-pass membrane protein</topology>
    </subcellularLocation>
</comment>
<keyword evidence="10" id="KW-1185">Reference proteome</keyword>
<feature type="transmembrane region" description="Helical" evidence="8">
    <location>
        <begin position="330"/>
        <end position="352"/>
    </location>
</feature>
<evidence type="ECO:0000256" key="1">
    <source>
        <dbReference type="ARBA" id="ARBA00004141"/>
    </source>
</evidence>
<accession>A0A328APH3</accession>
<name>A0A328APH3_9CAUL</name>
<keyword evidence="5 8" id="KW-1133">Transmembrane helix</keyword>
<sequence length="596" mass="65680">MGLAAWFLGLYWFWVWWFEPGHYTTPVRWLATTAVLIWLTWVPGYFIVIFNNARVLKGLKGPPPGARVAIVVAKAPSEPFALAKKTLMAALVQERVTHDTWLADEDPDPETLAWCAAHGVKVSTRKGVADYHRAEWPRRTACKEGNLAYFYDHYGYDRYDFVSQFDVDHVPGRFYLWHALAPFNDPRVGYVSAPSICDGNAGESWAARGRLYIEASMHGALQTGYNDGWAPLCIGSHYTVRTAALKGAGGLGPELAEDHSTTLILNAAGWRGVHAVDAIAHGQGPETFTDLVTQEFQWSRSLVTILIRHTPRYLSKLPLKLKFQFLFSELWYPTYSAMMAIAFASPIVALLTRARFVNVTYADYLLHVAPMSIMLIAMAYWWRSTGLYRPANAKILSWEGVAFVFLRWPWSLIGSATAVFDCVGGRKVDFRVTPKAMLHTDPVPFRVLAPYVVIALASAAAAWLVKEPGSAGGFYVFALVDALFNLVLILTVLVRHARENRGPVFGRSLAGALNAGAVAAIALLIGLGAYENGPRGIAAMNAGFTVFTLAEPSSPPAGAGRSRAVTWRIRPRWHGFAAQTQPEAGSEGPQSRRRGP</sequence>
<evidence type="ECO:0000313" key="10">
    <source>
        <dbReference type="Proteomes" id="UP000249254"/>
    </source>
</evidence>
<dbReference type="AlphaFoldDB" id="A0A328APH3"/>
<dbReference type="OrthoDB" id="9806824at2"/>
<evidence type="ECO:0000313" key="9">
    <source>
        <dbReference type="EMBL" id="RAK56211.1"/>
    </source>
</evidence>
<dbReference type="PANTHER" id="PTHR43867">
    <property type="entry name" value="CELLULOSE SYNTHASE CATALYTIC SUBUNIT A [UDP-FORMING]"/>
    <property type="match status" value="1"/>
</dbReference>
<dbReference type="GO" id="GO:0016758">
    <property type="term" value="F:hexosyltransferase activity"/>
    <property type="evidence" value="ECO:0007669"/>
    <property type="project" value="TreeGrafter"/>
</dbReference>